<dbReference type="GO" id="GO:0016879">
    <property type="term" value="F:ligase activity, forming carbon-nitrogen bonds"/>
    <property type="evidence" value="ECO:0007669"/>
    <property type="project" value="UniProtKB-UniRule"/>
</dbReference>
<dbReference type="PANTHER" id="PTHR37825">
    <property type="entry name" value="TRNA(MET) CYTIDINE ACETATE LIGASE"/>
    <property type="match status" value="1"/>
</dbReference>
<dbReference type="GO" id="GO:0005524">
    <property type="term" value="F:ATP binding"/>
    <property type="evidence" value="ECO:0007669"/>
    <property type="project" value="UniProtKB-KW"/>
</dbReference>
<dbReference type="Proteomes" id="UP000464314">
    <property type="component" value="Chromosome"/>
</dbReference>
<dbReference type="GO" id="GO:0006400">
    <property type="term" value="P:tRNA modification"/>
    <property type="evidence" value="ECO:0007669"/>
    <property type="project" value="UniProtKB-UniRule"/>
</dbReference>
<organism evidence="3 4">
    <name type="scientific">Anaerocolumna sedimenticola</name>
    <dbReference type="NCBI Taxonomy" id="2696063"/>
    <lineage>
        <taxon>Bacteria</taxon>
        <taxon>Bacillati</taxon>
        <taxon>Bacillota</taxon>
        <taxon>Clostridia</taxon>
        <taxon>Lachnospirales</taxon>
        <taxon>Lachnospiraceae</taxon>
        <taxon>Anaerocolumna</taxon>
    </lineage>
</organism>
<dbReference type="NCBIfam" id="NF010191">
    <property type="entry name" value="PRK13670.1"/>
    <property type="match status" value="1"/>
</dbReference>
<dbReference type="RefSeq" id="WP_161839322.1">
    <property type="nucleotide sequence ID" value="NZ_CP048000.1"/>
</dbReference>
<keyword evidence="2" id="KW-0694">RNA-binding</keyword>
<protein>
    <recommendedName>
        <fullName evidence="2">tRNA(Met) cytidine acetate ligase</fullName>
        <ecNumber evidence="2">6.3.4.-</ecNumber>
    </recommendedName>
</protein>
<keyword evidence="2" id="KW-0067">ATP-binding</keyword>
<feature type="binding site" evidence="2">
    <location>
        <position position="188"/>
    </location>
    <ligand>
        <name>ATP</name>
        <dbReference type="ChEBI" id="CHEBI:30616"/>
    </ligand>
</feature>
<keyword evidence="1 2" id="KW-0819">tRNA processing</keyword>
<keyword evidence="2" id="KW-0436">Ligase</keyword>
<proteinExistence type="inferred from homology"/>
<keyword evidence="3" id="KW-0808">Transferase</keyword>
<keyword evidence="2" id="KW-0820">tRNA-binding</keyword>
<dbReference type="Gene3D" id="3.40.50.620">
    <property type="entry name" value="HUPs"/>
    <property type="match status" value="1"/>
</dbReference>
<dbReference type="HAMAP" id="MF_01539">
    <property type="entry name" value="TmcAL"/>
    <property type="match status" value="1"/>
</dbReference>
<keyword evidence="2" id="KW-0963">Cytoplasm</keyword>
<evidence type="ECO:0000313" key="4">
    <source>
        <dbReference type="Proteomes" id="UP000464314"/>
    </source>
</evidence>
<dbReference type="EC" id="6.3.4.-" evidence="2"/>
<feature type="binding site" evidence="2">
    <location>
        <begin position="7"/>
        <end position="20"/>
    </location>
    <ligand>
        <name>ATP</name>
        <dbReference type="ChEBI" id="CHEBI:30616"/>
    </ligand>
</feature>
<dbReference type="GO" id="GO:0000049">
    <property type="term" value="F:tRNA binding"/>
    <property type="evidence" value="ECO:0007669"/>
    <property type="project" value="UniProtKB-KW"/>
</dbReference>
<reference evidence="3 4" key="1">
    <citation type="submission" date="2020-01" db="EMBL/GenBank/DDBJ databases">
        <title>Genome analysis of Anaerocolumna sp. CBA3638.</title>
        <authorList>
            <person name="Kim J."/>
            <person name="Roh S.W."/>
        </authorList>
    </citation>
    <scope>NUCLEOTIDE SEQUENCE [LARGE SCALE GENOMIC DNA]</scope>
    <source>
        <strain evidence="3 4">CBA3638</strain>
    </source>
</reference>
<dbReference type="EMBL" id="CP048000">
    <property type="protein sequence ID" value="QHQ62499.1"/>
    <property type="molecule type" value="Genomic_DNA"/>
</dbReference>
<dbReference type="InterPro" id="IPR014729">
    <property type="entry name" value="Rossmann-like_a/b/a_fold"/>
</dbReference>
<name>A0A6P1TQJ5_9FIRM</name>
<dbReference type="GO" id="GO:0016740">
    <property type="term" value="F:transferase activity"/>
    <property type="evidence" value="ECO:0007669"/>
    <property type="project" value="UniProtKB-KW"/>
</dbReference>
<dbReference type="PANTHER" id="PTHR37825:SF1">
    <property type="entry name" value="TRNA(MET) CYTIDINE ACETATE LIGASE"/>
    <property type="match status" value="1"/>
</dbReference>
<comment type="function">
    <text evidence="2">Catalyzes the formation of N(4)-acetylcytidine (ac(4)C) at the wobble position of elongator tRNA(Met), using acetate and ATP as substrates. First activates an acetate ion to form acetyladenylate (Ac-AMP) and then transfers the acetyl group to tRNA to form ac(4)C34.</text>
</comment>
<accession>A0A6P1TQJ5</accession>
<comment type="caution">
    <text evidence="2">Lacks conserved residue(s) required for the propagation of feature annotation.</text>
</comment>
<dbReference type="SUPFAM" id="SSF52374">
    <property type="entry name" value="Nucleotidylyl transferase"/>
    <property type="match status" value="1"/>
</dbReference>
<dbReference type="InterPro" id="IPR008513">
    <property type="entry name" value="tRNA(Met)_cyd_acetate_ligase"/>
</dbReference>
<evidence type="ECO:0000313" key="3">
    <source>
        <dbReference type="EMBL" id="QHQ62499.1"/>
    </source>
</evidence>
<keyword evidence="2" id="KW-0547">Nucleotide-binding</keyword>
<dbReference type="Pfam" id="PF05636">
    <property type="entry name" value="HIGH_NTase1"/>
    <property type="match status" value="1"/>
</dbReference>
<feature type="binding site" evidence="2">
    <location>
        <position position="163"/>
    </location>
    <ligand>
        <name>ATP</name>
        <dbReference type="ChEBI" id="CHEBI:30616"/>
    </ligand>
</feature>
<sequence length="436" mass="49299">MKTVGLITEYNPFHNGHFYHIQEAKRITGADYVVVVMSGNFVQRGAPAIIDKYSRTDMALACGADLILELPVCYATASAEFFAVGAISLLDKLGIIDYLCFGSECGDTKLLESIAEILIDEPREYRELLNQYLKEGITFPAARGKALTAISPQITESILLSPNNILGIEYIKAILRLNSSIKPITIKRKSADYHEVELTSHSENTISSATAIRKSLLEDTIISNQYDDFKQGSSKVDPVINHNISINLNAIKNHIPDSVYEILLKNYHKTFPIQDEDYSLLLKYKLMLENKTSLSKYTDISVDLANRIYDLDFQGYTFLQTAQLIKSKQWTLTRINRGLIHLLLNLYSDNFNTYKEVGYTQYARLLGFKKSSSHLIRNIVNKENIPVITKMADAKEQLSEPGLTMLKEDIFAANLYNMVVFEKYGTILKDEYTHGL</sequence>
<comment type="catalytic activity">
    <reaction evidence="2">
        <text>cytidine(34) in elongator tRNA(Met) + acetate + ATP = N(4)-acetylcytidine(34) in elongator tRNA(Met) + AMP + diphosphate</text>
        <dbReference type="Rhea" id="RHEA:58144"/>
        <dbReference type="Rhea" id="RHEA-COMP:10693"/>
        <dbReference type="Rhea" id="RHEA-COMP:10694"/>
        <dbReference type="ChEBI" id="CHEBI:30089"/>
        <dbReference type="ChEBI" id="CHEBI:30616"/>
        <dbReference type="ChEBI" id="CHEBI:33019"/>
        <dbReference type="ChEBI" id="CHEBI:74900"/>
        <dbReference type="ChEBI" id="CHEBI:82748"/>
        <dbReference type="ChEBI" id="CHEBI:456215"/>
    </reaction>
</comment>
<evidence type="ECO:0000256" key="2">
    <source>
        <dbReference type="HAMAP-Rule" id="MF_01539"/>
    </source>
</evidence>
<comment type="similarity">
    <text evidence="2">Belongs to the TmcAL family.</text>
</comment>
<feature type="binding site" evidence="2">
    <location>
        <position position="102"/>
    </location>
    <ligand>
        <name>ATP</name>
        <dbReference type="ChEBI" id="CHEBI:30616"/>
    </ligand>
</feature>
<gene>
    <name evidence="2" type="primary">tmcAL</name>
    <name evidence="3" type="ORF">Ana3638_18340</name>
</gene>
<comment type="subcellular location">
    <subcellularLocation>
        <location evidence="2">Cytoplasm</location>
    </subcellularLocation>
</comment>
<evidence type="ECO:0000256" key="1">
    <source>
        <dbReference type="ARBA" id="ARBA00022694"/>
    </source>
</evidence>
<dbReference type="GO" id="GO:0005737">
    <property type="term" value="C:cytoplasm"/>
    <property type="evidence" value="ECO:0007669"/>
    <property type="project" value="UniProtKB-SubCell"/>
</dbReference>
<keyword evidence="4" id="KW-1185">Reference proteome</keyword>
<dbReference type="AlphaFoldDB" id="A0A6P1TQJ5"/>
<dbReference type="KEGG" id="anr:Ana3638_18340"/>